<sequence length="171" mass="18584">MRPAPPRVTLAIMVHLRRLAEADWRTLREVRLATLADAPSAFGSTYADEAAFGEADWRGRLTQRTYFLATDGPGGEPLGVAAGKRGDGEWTLHSMWVAPAARGRGVAAKLIKAVTEEAVAHGAPKLVLQVAEANMGARRVYERHGFVATGEWETIPGMRRERMVLSLPARG</sequence>
<dbReference type="Gene3D" id="3.40.630.30">
    <property type="match status" value="1"/>
</dbReference>
<dbReference type="Pfam" id="PF00583">
    <property type="entry name" value="Acetyltransf_1"/>
    <property type="match status" value="1"/>
</dbReference>
<dbReference type="PANTHER" id="PTHR43877:SF2">
    <property type="entry name" value="AMINOALKYLPHOSPHONATE N-ACETYLTRANSFERASE-RELATED"/>
    <property type="match status" value="1"/>
</dbReference>
<dbReference type="InterPro" id="IPR016181">
    <property type="entry name" value="Acyl_CoA_acyltransferase"/>
</dbReference>
<comment type="caution">
    <text evidence="4">The sequence shown here is derived from an EMBL/GenBank/DDBJ whole genome shotgun (WGS) entry which is preliminary data.</text>
</comment>
<evidence type="ECO:0000256" key="1">
    <source>
        <dbReference type="ARBA" id="ARBA00022679"/>
    </source>
</evidence>
<name>A0ABP5CUG2_9PSEU</name>
<evidence type="ECO:0000259" key="3">
    <source>
        <dbReference type="PROSITE" id="PS51186"/>
    </source>
</evidence>
<reference evidence="5" key="1">
    <citation type="journal article" date="2019" name="Int. J. Syst. Evol. Microbiol.">
        <title>The Global Catalogue of Microorganisms (GCM) 10K type strain sequencing project: providing services to taxonomists for standard genome sequencing and annotation.</title>
        <authorList>
            <consortium name="The Broad Institute Genomics Platform"/>
            <consortium name="The Broad Institute Genome Sequencing Center for Infectious Disease"/>
            <person name="Wu L."/>
            <person name="Ma J."/>
        </authorList>
    </citation>
    <scope>NUCLEOTIDE SEQUENCE [LARGE SCALE GENOMIC DNA]</scope>
    <source>
        <strain evidence="5">JCM 14545</strain>
    </source>
</reference>
<keyword evidence="1" id="KW-0808">Transferase</keyword>
<dbReference type="InterPro" id="IPR050832">
    <property type="entry name" value="Bact_Acetyltransf"/>
</dbReference>
<gene>
    <name evidence="4" type="ORF">GCM10009754_46990</name>
</gene>
<protein>
    <submittedName>
        <fullName evidence="4">GNAT family N-acetyltransferase</fullName>
    </submittedName>
</protein>
<dbReference type="CDD" id="cd04301">
    <property type="entry name" value="NAT_SF"/>
    <property type="match status" value="1"/>
</dbReference>
<evidence type="ECO:0000313" key="4">
    <source>
        <dbReference type="EMBL" id="GAA1968576.1"/>
    </source>
</evidence>
<evidence type="ECO:0000313" key="5">
    <source>
        <dbReference type="Proteomes" id="UP001501116"/>
    </source>
</evidence>
<dbReference type="SUPFAM" id="SSF55729">
    <property type="entry name" value="Acyl-CoA N-acyltransferases (Nat)"/>
    <property type="match status" value="1"/>
</dbReference>
<dbReference type="PANTHER" id="PTHR43877">
    <property type="entry name" value="AMINOALKYLPHOSPHONATE N-ACETYLTRANSFERASE-RELATED-RELATED"/>
    <property type="match status" value="1"/>
</dbReference>
<keyword evidence="2" id="KW-0012">Acyltransferase</keyword>
<dbReference type="PROSITE" id="PS51186">
    <property type="entry name" value="GNAT"/>
    <property type="match status" value="1"/>
</dbReference>
<organism evidence="4 5">
    <name type="scientific">Amycolatopsis minnesotensis</name>
    <dbReference type="NCBI Taxonomy" id="337894"/>
    <lineage>
        <taxon>Bacteria</taxon>
        <taxon>Bacillati</taxon>
        <taxon>Actinomycetota</taxon>
        <taxon>Actinomycetes</taxon>
        <taxon>Pseudonocardiales</taxon>
        <taxon>Pseudonocardiaceae</taxon>
        <taxon>Amycolatopsis</taxon>
    </lineage>
</organism>
<dbReference type="InterPro" id="IPR000182">
    <property type="entry name" value="GNAT_dom"/>
</dbReference>
<keyword evidence="5" id="KW-1185">Reference proteome</keyword>
<feature type="domain" description="N-acetyltransferase" evidence="3">
    <location>
        <begin position="14"/>
        <end position="168"/>
    </location>
</feature>
<proteinExistence type="predicted"/>
<dbReference type="Proteomes" id="UP001501116">
    <property type="component" value="Unassembled WGS sequence"/>
</dbReference>
<dbReference type="EMBL" id="BAAANN010000019">
    <property type="protein sequence ID" value="GAA1968576.1"/>
    <property type="molecule type" value="Genomic_DNA"/>
</dbReference>
<evidence type="ECO:0000256" key="2">
    <source>
        <dbReference type="ARBA" id="ARBA00023315"/>
    </source>
</evidence>
<accession>A0ABP5CUG2</accession>